<protein>
    <submittedName>
        <fullName evidence="1">Uncharacterized protein</fullName>
    </submittedName>
</protein>
<dbReference type="AlphaFoldDB" id="A0AAP2DC17"/>
<reference evidence="1 2" key="1">
    <citation type="submission" date="2021-05" db="EMBL/GenBank/DDBJ databases">
        <title>A Polyphasic approach of four new species of the genus Ohtaekwangia: Ohtaekwangia histidinii sp. nov., Ohtaekwangia cretensis sp. nov., Ohtaekwangia indiensis sp. nov., Ohtaekwangia reichenbachii sp. nov. from diverse environment.</title>
        <authorList>
            <person name="Octaviana S."/>
        </authorList>
    </citation>
    <scope>NUCLEOTIDE SEQUENCE [LARGE SCALE GENOMIC DNA]</scope>
    <source>
        <strain evidence="1 2">PWU37</strain>
    </source>
</reference>
<organism evidence="1 2">
    <name type="scientific">Dawidia soli</name>
    <dbReference type="NCBI Taxonomy" id="2782352"/>
    <lineage>
        <taxon>Bacteria</taxon>
        <taxon>Pseudomonadati</taxon>
        <taxon>Bacteroidota</taxon>
        <taxon>Cytophagia</taxon>
        <taxon>Cytophagales</taxon>
        <taxon>Chryseotaleaceae</taxon>
        <taxon>Dawidia</taxon>
    </lineage>
</organism>
<evidence type="ECO:0000313" key="2">
    <source>
        <dbReference type="Proteomes" id="UP001319180"/>
    </source>
</evidence>
<dbReference type="RefSeq" id="WP_254092338.1">
    <property type="nucleotide sequence ID" value="NZ_JAHESC010000035.1"/>
</dbReference>
<evidence type="ECO:0000313" key="1">
    <source>
        <dbReference type="EMBL" id="MBT1689113.1"/>
    </source>
</evidence>
<proteinExistence type="predicted"/>
<comment type="caution">
    <text evidence="1">The sequence shown here is derived from an EMBL/GenBank/DDBJ whole genome shotgun (WGS) entry which is preliminary data.</text>
</comment>
<dbReference type="EMBL" id="JAHESC010000035">
    <property type="protein sequence ID" value="MBT1689113.1"/>
    <property type="molecule type" value="Genomic_DNA"/>
</dbReference>
<keyword evidence="2" id="KW-1185">Reference proteome</keyword>
<dbReference type="Proteomes" id="UP001319180">
    <property type="component" value="Unassembled WGS sequence"/>
</dbReference>
<gene>
    <name evidence="1" type="ORF">KK078_21280</name>
</gene>
<sequence>MRKQHALHNESLCDHLLINGNYNDWVVTSAFYSALHFVYHELFPLVVANTTYLSFDDYYHTEIIGKNKRESKHRVTVDLVYYHLAPCYFAYKALFDMCMFARYNNYRTTPRKAKVAKSHLDVVKRQCPKQ</sequence>
<name>A0AAP2DC17_9BACT</name>
<accession>A0AAP2DC17</accession>